<accession>D3AYS9</accession>
<dbReference type="InterPro" id="IPR011701">
    <property type="entry name" value="MFS"/>
</dbReference>
<dbReference type="EMBL" id="ADBJ01000004">
    <property type="protein sequence ID" value="EFA85619.1"/>
    <property type="molecule type" value="Genomic_DNA"/>
</dbReference>
<dbReference type="PRINTS" id="PR01035">
    <property type="entry name" value="TCRTETA"/>
</dbReference>
<dbReference type="PANTHER" id="PTHR23506">
    <property type="entry name" value="GH10249P"/>
    <property type="match status" value="1"/>
</dbReference>
<evidence type="ECO:0000256" key="5">
    <source>
        <dbReference type="ARBA" id="ARBA00022989"/>
    </source>
</evidence>
<feature type="transmembrane region" description="Helical" evidence="8">
    <location>
        <begin position="287"/>
        <end position="307"/>
    </location>
</feature>
<comment type="similarity">
    <text evidence="2">Belongs to the major facilitator superfamily. Vesicular transporter family.</text>
</comment>
<organism evidence="10 11">
    <name type="scientific">Heterostelium pallidum (strain ATCC 26659 / Pp 5 / PN500)</name>
    <name type="common">Cellular slime mold</name>
    <name type="synonym">Polysphondylium pallidum</name>
    <dbReference type="NCBI Taxonomy" id="670386"/>
    <lineage>
        <taxon>Eukaryota</taxon>
        <taxon>Amoebozoa</taxon>
        <taxon>Evosea</taxon>
        <taxon>Eumycetozoa</taxon>
        <taxon>Dictyostelia</taxon>
        <taxon>Acytosteliales</taxon>
        <taxon>Acytosteliaceae</taxon>
        <taxon>Heterostelium</taxon>
    </lineage>
</organism>
<dbReference type="PROSITE" id="PS50850">
    <property type="entry name" value="MFS"/>
    <property type="match status" value="1"/>
</dbReference>
<proteinExistence type="inferred from homology"/>
<evidence type="ECO:0000256" key="3">
    <source>
        <dbReference type="ARBA" id="ARBA00022448"/>
    </source>
</evidence>
<keyword evidence="3" id="KW-0813">Transport</keyword>
<dbReference type="InParanoid" id="D3AYS9"/>
<dbReference type="Proteomes" id="UP000001396">
    <property type="component" value="Unassembled WGS sequence"/>
</dbReference>
<dbReference type="InterPro" id="IPR020846">
    <property type="entry name" value="MFS_dom"/>
</dbReference>
<dbReference type="InterPro" id="IPR001958">
    <property type="entry name" value="Tet-R_TetA/multi-R_MdtG-like"/>
</dbReference>
<evidence type="ECO:0000256" key="7">
    <source>
        <dbReference type="SAM" id="MobiDB-lite"/>
    </source>
</evidence>
<dbReference type="Pfam" id="PF07690">
    <property type="entry name" value="MFS_1"/>
    <property type="match status" value="1"/>
</dbReference>
<evidence type="ECO:0000256" key="4">
    <source>
        <dbReference type="ARBA" id="ARBA00022692"/>
    </source>
</evidence>
<evidence type="ECO:0000256" key="1">
    <source>
        <dbReference type="ARBA" id="ARBA00004141"/>
    </source>
</evidence>
<protein>
    <recommendedName>
        <fullName evidence="9">Major facilitator superfamily (MFS) profile domain-containing protein</fullName>
    </recommendedName>
</protein>
<keyword evidence="4 8" id="KW-0812">Transmembrane</keyword>
<evidence type="ECO:0000259" key="9">
    <source>
        <dbReference type="PROSITE" id="PS50850"/>
    </source>
</evidence>
<dbReference type="InterPro" id="IPR050930">
    <property type="entry name" value="MFS_Vesicular_Transporter"/>
</dbReference>
<feature type="compositionally biased region" description="Polar residues" evidence="7">
    <location>
        <begin position="57"/>
        <end position="67"/>
    </location>
</feature>
<feature type="region of interest" description="Disordered" evidence="7">
    <location>
        <begin position="514"/>
        <end position="540"/>
    </location>
</feature>
<evidence type="ECO:0000256" key="2">
    <source>
        <dbReference type="ARBA" id="ARBA00006829"/>
    </source>
</evidence>
<name>D3AYS9_HETP5</name>
<feature type="region of interest" description="Disordered" evidence="7">
    <location>
        <begin position="45"/>
        <end position="97"/>
    </location>
</feature>
<dbReference type="CDD" id="cd17325">
    <property type="entry name" value="MFS_MdtG_SLC18_like"/>
    <property type="match status" value="1"/>
</dbReference>
<comment type="caution">
    <text evidence="10">The sequence shown here is derived from an EMBL/GenBank/DDBJ whole genome shotgun (WGS) entry which is preliminary data.</text>
</comment>
<evidence type="ECO:0000313" key="11">
    <source>
        <dbReference type="Proteomes" id="UP000001396"/>
    </source>
</evidence>
<dbReference type="AlphaFoldDB" id="D3AYS9"/>
<dbReference type="GeneID" id="31356379"/>
<feature type="transmembrane region" description="Helical" evidence="8">
    <location>
        <begin position="259"/>
        <end position="281"/>
    </location>
</feature>
<keyword evidence="6 8" id="KW-0472">Membrane</keyword>
<reference evidence="10 11" key="1">
    <citation type="journal article" date="2011" name="Genome Res.">
        <title>Phylogeny-wide analysis of social amoeba genomes highlights ancient origins for complex intercellular communication.</title>
        <authorList>
            <person name="Heidel A.J."/>
            <person name="Lawal H.M."/>
            <person name="Felder M."/>
            <person name="Schilde C."/>
            <person name="Helps N.R."/>
            <person name="Tunggal B."/>
            <person name="Rivero F."/>
            <person name="John U."/>
            <person name="Schleicher M."/>
            <person name="Eichinger L."/>
            <person name="Platzer M."/>
            <person name="Noegel A.A."/>
            <person name="Schaap P."/>
            <person name="Gloeckner G."/>
        </authorList>
    </citation>
    <scope>NUCLEOTIDE SEQUENCE [LARGE SCALE GENOMIC DNA]</scope>
    <source>
        <strain evidence="11">ATCC 26659 / Pp 5 / PN500</strain>
    </source>
</reference>
<gene>
    <name evidence="10" type="ORF">PPL_00848</name>
</gene>
<feature type="transmembrane region" description="Helical" evidence="8">
    <location>
        <begin position="171"/>
        <end position="192"/>
    </location>
</feature>
<keyword evidence="5 8" id="KW-1133">Transmembrane helix</keyword>
<dbReference type="Gene3D" id="1.20.1250.20">
    <property type="entry name" value="MFS general substrate transporter like domains"/>
    <property type="match status" value="1"/>
</dbReference>
<dbReference type="STRING" id="670386.D3AYS9"/>
<dbReference type="RefSeq" id="XP_020437726.1">
    <property type="nucleotide sequence ID" value="XM_020571868.1"/>
</dbReference>
<evidence type="ECO:0000256" key="8">
    <source>
        <dbReference type="SAM" id="Phobius"/>
    </source>
</evidence>
<evidence type="ECO:0000313" key="10">
    <source>
        <dbReference type="EMBL" id="EFA85619.1"/>
    </source>
</evidence>
<comment type="subcellular location">
    <subcellularLocation>
        <location evidence="1">Membrane</location>
        <topology evidence="1">Multi-pass membrane protein</topology>
    </subcellularLocation>
</comment>
<dbReference type="GO" id="GO:0022857">
    <property type="term" value="F:transmembrane transporter activity"/>
    <property type="evidence" value="ECO:0007669"/>
    <property type="project" value="InterPro"/>
</dbReference>
<dbReference type="SUPFAM" id="SSF103473">
    <property type="entry name" value="MFS general substrate transporter"/>
    <property type="match status" value="1"/>
</dbReference>
<feature type="compositionally biased region" description="Low complexity" evidence="7">
    <location>
        <begin position="68"/>
        <end position="78"/>
    </location>
</feature>
<keyword evidence="11" id="KW-1185">Reference proteome</keyword>
<dbReference type="GO" id="GO:0016020">
    <property type="term" value="C:membrane"/>
    <property type="evidence" value="ECO:0007669"/>
    <property type="project" value="UniProtKB-SubCell"/>
</dbReference>
<feature type="transmembrane region" description="Helical" evidence="8">
    <location>
        <begin position="133"/>
        <end position="159"/>
    </location>
</feature>
<feature type="domain" description="Major facilitator superfamily (MFS) profile" evidence="9">
    <location>
        <begin position="133"/>
        <end position="576"/>
    </location>
</feature>
<feature type="transmembrane region" description="Helical" evidence="8">
    <location>
        <begin position="199"/>
        <end position="217"/>
    </location>
</feature>
<sequence>MKYNNLNNNNDNSTLEELDIENEIINDNSSLSEHHHHQYEYHKNENDNEIDDENNGFIENSSTTPNFIINNNSSYNNNIDDDDDDDNNNNIEGQYDDIDIDDNKDDGKLIELKLSDNPAVRTFQRIRNSKKSVLVSISVALFVDMICYGIILPIIPLVLKNDYHVSESVTGLLFAMFSAGSILSTPFFGYLTDRIGRKIPFLMGMASLAISTLLFAYGKHLAILFIARFAQGVSSAITWVVGLALIADLYPPAMLGTTIGTIVGGNGVGALVGPILGGVLFEHFGYHIPFLVAAGFALADLFIRIVFVNDKAIEYHKQIKDRDLKLAISTPLKDQDAKEIEKVEVEAITTTTGEIIHGGDGSTLTDFKNQSMNIYVGVIFDFLRKFDVCRYNTAVSGVVASGRLYLRSLLGLSEDSVARTGSDGGDVPTDRYCPSSLDALRGGATHWFVTYHSQHTAARYPHGNDRPEIEWLSQRQDLLAFQHLLLSRSFRWPDIRFDHRRLLFILLKNQQQQQQQQKEEEESTKIINNNDDNNYYDNDENGMPFTELTIATPTITTSTASLSSSVVSNDHTINCD</sequence>
<dbReference type="PANTHER" id="PTHR23506:SF23">
    <property type="entry name" value="GH10249P"/>
    <property type="match status" value="1"/>
</dbReference>
<feature type="transmembrane region" description="Helical" evidence="8">
    <location>
        <begin position="223"/>
        <end position="247"/>
    </location>
</feature>
<evidence type="ECO:0000256" key="6">
    <source>
        <dbReference type="ARBA" id="ARBA00023136"/>
    </source>
</evidence>
<dbReference type="InterPro" id="IPR036259">
    <property type="entry name" value="MFS_trans_sf"/>
</dbReference>